<comment type="cofactor">
    <cofactor evidence="8">
        <name>heme c</name>
        <dbReference type="ChEBI" id="CHEBI:61717"/>
    </cofactor>
    <text evidence="8">Binds 1 heme c group covalently per subunit.</text>
</comment>
<evidence type="ECO:0000256" key="9">
    <source>
        <dbReference type="SAM" id="SignalP"/>
    </source>
</evidence>
<dbReference type="EMBL" id="AP024718">
    <property type="protein sequence ID" value="BCX89361.1"/>
    <property type="molecule type" value="Genomic_DNA"/>
</dbReference>
<dbReference type="Pfam" id="PF02167">
    <property type="entry name" value="Cytochrom_C1"/>
    <property type="match status" value="2"/>
</dbReference>
<feature type="binding site" description="covalent" evidence="8">
    <location>
        <position position="52"/>
    </location>
    <ligand>
        <name>heme c</name>
        <dbReference type="ChEBI" id="CHEBI:61717"/>
    </ligand>
</feature>
<evidence type="ECO:0000313" key="11">
    <source>
        <dbReference type="EMBL" id="BCX89361.1"/>
    </source>
</evidence>
<dbReference type="PROSITE" id="PS51007">
    <property type="entry name" value="CYTC"/>
    <property type="match status" value="1"/>
</dbReference>
<dbReference type="GO" id="GO:0020037">
    <property type="term" value="F:heme binding"/>
    <property type="evidence" value="ECO:0007669"/>
    <property type="project" value="InterPro"/>
</dbReference>
<comment type="subcellular location">
    <subcellularLocation>
        <location evidence="1">Membrane</location>
    </subcellularLocation>
</comment>
<dbReference type="PANTHER" id="PTHR10266">
    <property type="entry name" value="CYTOCHROME C1"/>
    <property type="match status" value="1"/>
</dbReference>
<dbReference type="InterPro" id="IPR002326">
    <property type="entry name" value="Cyt_c1"/>
</dbReference>
<feature type="binding site" description="covalent" evidence="8">
    <location>
        <position position="51"/>
    </location>
    <ligand>
        <name>heme c</name>
        <dbReference type="ChEBI" id="CHEBI:61717"/>
    </ligand>
</feature>
<keyword evidence="12" id="KW-1185">Reference proteome</keyword>
<keyword evidence="6 8" id="KW-0408">Iron</keyword>
<dbReference type="InterPro" id="IPR009056">
    <property type="entry name" value="Cyt_c-like_dom"/>
</dbReference>
<evidence type="ECO:0000256" key="4">
    <source>
        <dbReference type="ARBA" id="ARBA00022723"/>
    </source>
</evidence>
<evidence type="ECO:0000256" key="1">
    <source>
        <dbReference type="ARBA" id="ARBA00004370"/>
    </source>
</evidence>
<keyword evidence="2 8" id="KW-0349">Heme</keyword>
<dbReference type="SUPFAM" id="SSF46626">
    <property type="entry name" value="Cytochrome c"/>
    <property type="match status" value="1"/>
</dbReference>
<sequence length="238" mass="27332">MKKLILAFLLLCPVWAAAELGAPLQQPDIDVFDKQSLRRGLKTYVDRCLGCHSLKHLRYRRLQQDLALSDAEMKALFPHLERIIGTMTTAMDDKDAKAWFGVATPDLSERVRALGSDWLYTYLRTFYKDDKRPFGVNNWVFKDVAMPHVLWDLQGEQAPVIVETGGNPVIQKLELVKPGELSPQEFNRLVADLVNFMAYAAEPAQLERVKIGKYVILFLLLLAFVSWRLKKAYWQDVH</sequence>
<evidence type="ECO:0000256" key="8">
    <source>
        <dbReference type="PIRSR" id="PIRSR602326-1"/>
    </source>
</evidence>
<gene>
    <name evidence="11" type="ORF">MIN45_P1733</name>
</gene>
<feature type="binding site" description="covalent" evidence="8">
    <location>
        <position position="48"/>
    </location>
    <ligand>
        <name>heme c</name>
        <dbReference type="ChEBI" id="CHEBI:61717"/>
    </ligand>
</feature>
<dbReference type="Proteomes" id="UP001321450">
    <property type="component" value="Chromosome"/>
</dbReference>
<dbReference type="GO" id="GO:0046872">
    <property type="term" value="F:metal ion binding"/>
    <property type="evidence" value="ECO:0007669"/>
    <property type="project" value="UniProtKB-KW"/>
</dbReference>
<reference evidence="12" key="1">
    <citation type="journal article" date="2024" name="Int. J. Syst. Evol. Microbiol.">
        <title>Methylomarinovum tepidoasis sp. nov., a moderately thermophilic methanotroph of the family Methylothermaceae isolated from a deep-sea hydrothermal field.</title>
        <authorList>
            <person name="Hirayama H."/>
            <person name="Takaki Y."/>
            <person name="Abe M."/>
            <person name="Miyazaki M."/>
            <person name="Uematsu K."/>
            <person name="Matsui Y."/>
            <person name="Takai K."/>
        </authorList>
    </citation>
    <scope>NUCLEOTIDE SEQUENCE [LARGE SCALE GENOMIC DNA]</scope>
    <source>
        <strain evidence="12">IN45</strain>
    </source>
</reference>
<feature type="signal peptide" evidence="9">
    <location>
        <begin position="1"/>
        <end position="18"/>
    </location>
</feature>
<keyword evidence="5" id="KW-1133">Transmembrane helix</keyword>
<evidence type="ECO:0000256" key="6">
    <source>
        <dbReference type="ARBA" id="ARBA00023004"/>
    </source>
</evidence>
<organism evidence="11 12">
    <name type="scientific">Methylomarinovum tepidoasis</name>
    <dbReference type="NCBI Taxonomy" id="2840183"/>
    <lineage>
        <taxon>Bacteria</taxon>
        <taxon>Pseudomonadati</taxon>
        <taxon>Pseudomonadota</taxon>
        <taxon>Gammaproteobacteria</taxon>
        <taxon>Methylococcales</taxon>
        <taxon>Methylothermaceae</taxon>
        <taxon>Methylomarinovum</taxon>
    </lineage>
</organism>
<dbReference type="KEGG" id="meiy:MIN45_P1733"/>
<dbReference type="GO" id="GO:0009055">
    <property type="term" value="F:electron transfer activity"/>
    <property type="evidence" value="ECO:0007669"/>
    <property type="project" value="InterPro"/>
</dbReference>
<dbReference type="AlphaFoldDB" id="A0AAU9CJ23"/>
<accession>A0AAU9CJ23</accession>
<dbReference type="Gene3D" id="1.10.760.10">
    <property type="entry name" value="Cytochrome c-like domain"/>
    <property type="match status" value="1"/>
</dbReference>
<keyword evidence="4 8" id="KW-0479">Metal-binding</keyword>
<protein>
    <submittedName>
        <fullName evidence="11">Ubiquinol-cytochrome c reductase cytochrome c1 subunit</fullName>
    </submittedName>
</protein>
<evidence type="ECO:0000259" key="10">
    <source>
        <dbReference type="PROSITE" id="PS51007"/>
    </source>
</evidence>
<keyword evidence="7" id="KW-0472">Membrane</keyword>
<evidence type="ECO:0000313" key="12">
    <source>
        <dbReference type="Proteomes" id="UP001321450"/>
    </source>
</evidence>
<evidence type="ECO:0000256" key="2">
    <source>
        <dbReference type="ARBA" id="ARBA00022617"/>
    </source>
</evidence>
<feature type="chain" id="PRO_5043863174" evidence="9">
    <location>
        <begin position="19"/>
        <end position="238"/>
    </location>
</feature>
<evidence type="ECO:0000256" key="3">
    <source>
        <dbReference type="ARBA" id="ARBA00022692"/>
    </source>
</evidence>
<feature type="domain" description="Cytochrome c" evidence="10">
    <location>
        <begin position="35"/>
        <end position="197"/>
    </location>
</feature>
<dbReference type="RefSeq" id="WP_286291676.1">
    <property type="nucleotide sequence ID" value="NZ_AP024718.1"/>
</dbReference>
<dbReference type="InterPro" id="IPR036909">
    <property type="entry name" value="Cyt_c-like_dom_sf"/>
</dbReference>
<evidence type="ECO:0000256" key="5">
    <source>
        <dbReference type="ARBA" id="ARBA00022989"/>
    </source>
</evidence>
<dbReference type="GO" id="GO:0016020">
    <property type="term" value="C:membrane"/>
    <property type="evidence" value="ECO:0007669"/>
    <property type="project" value="UniProtKB-SubCell"/>
</dbReference>
<evidence type="ECO:0000256" key="7">
    <source>
        <dbReference type="ARBA" id="ARBA00023136"/>
    </source>
</evidence>
<keyword evidence="3" id="KW-0812">Transmembrane</keyword>
<keyword evidence="9" id="KW-0732">Signal</keyword>
<proteinExistence type="predicted"/>
<dbReference type="PANTHER" id="PTHR10266:SF3">
    <property type="entry name" value="CYTOCHROME C1, HEME PROTEIN, MITOCHONDRIAL"/>
    <property type="match status" value="1"/>
</dbReference>
<name>A0AAU9CJ23_9GAMM</name>